<dbReference type="RefSeq" id="WP_220336454.1">
    <property type="nucleotide sequence ID" value="NZ_JAEUAK010000009.1"/>
</dbReference>
<keyword evidence="2" id="KW-1185">Reference proteome</keyword>
<protein>
    <recommendedName>
        <fullName evidence="3">GNAT family N-acetyltransferase</fullName>
    </recommendedName>
</protein>
<reference evidence="1 2" key="1">
    <citation type="journal article" date="2021" name="MBio">
        <title>Poor Competitiveness of Bradyrhizobium in Pigeon Pea Root Colonization in Indian Soils.</title>
        <authorList>
            <person name="Chalasani D."/>
            <person name="Basu A."/>
            <person name="Pullabhotla S.V.S.R.N."/>
            <person name="Jorrin B."/>
            <person name="Neal A.L."/>
            <person name="Poole P.S."/>
            <person name="Podile A.R."/>
            <person name="Tkacz A."/>
        </authorList>
    </citation>
    <scope>NUCLEOTIDE SEQUENCE [LARGE SCALE GENOMIC DNA]</scope>
    <source>
        <strain evidence="1 2">HU56</strain>
    </source>
</reference>
<comment type="caution">
    <text evidence="1">The sequence shown here is derived from an EMBL/GenBank/DDBJ whole genome shotgun (WGS) entry which is preliminary data.</text>
</comment>
<name>A0ABS7H0S4_9HYPH</name>
<organism evidence="1 2">
    <name type="scientific">Rhizobium mesosinicum</name>
    <dbReference type="NCBI Taxonomy" id="335017"/>
    <lineage>
        <taxon>Bacteria</taxon>
        <taxon>Pseudomonadati</taxon>
        <taxon>Pseudomonadota</taxon>
        <taxon>Alphaproteobacteria</taxon>
        <taxon>Hyphomicrobiales</taxon>
        <taxon>Rhizobiaceae</taxon>
        <taxon>Rhizobium/Agrobacterium group</taxon>
        <taxon>Rhizobium</taxon>
    </lineage>
</organism>
<evidence type="ECO:0008006" key="3">
    <source>
        <dbReference type="Google" id="ProtNLM"/>
    </source>
</evidence>
<gene>
    <name evidence="1" type="ORF">JNB85_22200</name>
</gene>
<accession>A0ABS7H0S4</accession>
<dbReference type="EMBL" id="JAEUAK010000009">
    <property type="protein sequence ID" value="MBW9055120.1"/>
    <property type="molecule type" value="Genomic_DNA"/>
</dbReference>
<evidence type="ECO:0000313" key="1">
    <source>
        <dbReference type="EMBL" id="MBW9055120.1"/>
    </source>
</evidence>
<proteinExistence type="predicted"/>
<dbReference type="Proteomes" id="UP000717752">
    <property type="component" value="Unassembled WGS sequence"/>
</dbReference>
<evidence type="ECO:0000313" key="2">
    <source>
        <dbReference type="Proteomes" id="UP000717752"/>
    </source>
</evidence>
<sequence>MASSFLRAAISNNAFWCDAVCKALGSPGEFTSTIWFHRRGTPPFYPDVVTLMEADGEQTEAIATLVNSEGRVWAIKDSYAALDLEPLGFRLLFEAEWIGMRTPVSVPSPISWQRMESAADLARWEMEWRKANGPVAQRIFSEPLLHDPEIAFLLAFEHGKPIGGGILNRAAGVVGLSNLFAEGRHGETIRRGLIAQAAELYPREPLAGYEHGDDLDEALRAGFELLGPLRVWLKEA</sequence>